<comment type="cofactor">
    <cofactor evidence="1">
        <name>heme</name>
        <dbReference type="ChEBI" id="CHEBI:30413"/>
    </cofactor>
</comment>
<evidence type="ECO:0000256" key="5">
    <source>
        <dbReference type="ARBA" id="ARBA00022692"/>
    </source>
</evidence>
<accession>A0A392QRP8</accession>
<evidence type="ECO:0000256" key="1">
    <source>
        <dbReference type="ARBA" id="ARBA00001971"/>
    </source>
</evidence>
<sequence>MAELIKDPRVLKKAQAEVREGFKSRGRVDEAAIDDFKYLKLVIKETLRLHPSLPLLLPRESTKACEINGYYIPVKSRVLVNAWAIGRDPKYWT</sequence>
<keyword evidence="5" id="KW-0812">Transmembrane</keyword>
<keyword evidence="8" id="KW-0560">Oxidoreductase</keyword>
<dbReference type="GO" id="GO:0020037">
    <property type="term" value="F:heme binding"/>
    <property type="evidence" value="ECO:0007669"/>
    <property type="project" value="InterPro"/>
</dbReference>
<comment type="subcellular location">
    <subcellularLocation>
        <location evidence="2">Membrane</location>
        <topology evidence="2">Single-pass membrane protein</topology>
    </subcellularLocation>
</comment>
<evidence type="ECO:0000256" key="7">
    <source>
        <dbReference type="ARBA" id="ARBA00022989"/>
    </source>
</evidence>
<evidence type="ECO:0000256" key="6">
    <source>
        <dbReference type="ARBA" id="ARBA00022723"/>
    </source>
</evidence>
<dbReference type="EMBL" id="LXQA010154639">
    <property type="protein sequence ID" value="MCI26667.1"/>
    <property type="molecule type" value="Genomic_DNA"/>
</dbReference>
<dbReference type="Gene3D" id="1.10.630.10">
    <property type="entry name" value="Cytochrome P450"/>
    <property type="match status" value="1"/>
</dbReference>
<name>A0A392QRP8_9FABA</name>
<proteinExistence type="inferred from homology"/>
<dbReference type="AlphaFoldDB" id="A0A392QRP8"/>
<keyword evidence="11" id="KW-0472">Membrane</keyword>
<dbReference type="Proteomes" id="UP000265520">
    <property type="component" value="Unassembled WGS sequence"/>
</dbReference>
<evidence type="ECO:0000256" key="2">
    <source>
        <dbReference type="ARBA" id="ARBA00004167"/>
    </source>
</evidence>
<dbReference type="PANTHER" id="PTHR47953">
    <property type="entry name" value="OS08G0105600 PROTEIN"/>
    <property type="match status" value="1"/>
</dbReference>
<evidence type="ECO:0000256" key="3">
    <source>
        <dbReference type="ARBA" id="ARBA00010617"/>
    </source>
</evidence>
<keyword evidence="9" id="KW-0408">Iron</keyword>
<dbReference type="SUPFAM" id="SSF48264">
    <property type="entry name" value="Cytochrome P450"/>
    <property type="match status" value="1"/>
</dbReference>
<evidence type="ECO:0000313" key="13">
    <source>
        <dbReference type="Proteomes" id="UP000265520"/>
    </source>
</evidence>
<dbReference type="InterPro" id="IPR052306">
    <property type="entry name" value="CYP450_71D"/>
</dbReference>
<dbReference type="GO" id="GO:0005506">
    <property type="term" value="F:iron ion binding"/>
    <property type="evidence" value="ECO:0007669"/>
    <property type="project" value="InterPro"/>
</dbReference>
<dbReference type="GO" id="GO:0004497">
    <property type="term" value="F:monooxygenase activity"/>
    <property type="evidence" value="ECO:0007669"/>
    <property type="project" value="UniProtKB-KW"/>
</dbReference>
<dbReference type="InterPro" id="IPR001128">
    <property type="entry name" value="Cyt_P450"/>
</dbReference>
<keyword evidence="4" id="KW-0349">Heme</keyword>
<dbReference type="InterPro" id="IPR036396">
    <property type="entry name" value="Cyt_P450_sf"/>
</dbReference>
<evidence type="ECO:0000256" key="4">
    <source>
        <dbReference type="ARBA" id="ARBA00022617"/>
    </source>
</evidence>
<keyword evidence="6" id="KW-0479">Metal-binding</keyword>
<organism evidence="12 13">
    <name type="scientific">Trifolium medium</name>
    <dbReference type="NCBI Taxonomy" id="97028"/>
    <lineage>
        <taxon>Eukaryota</taxon>
        <taxon>Viridiplantae</taxon>
        <taxon>Streptophyta</taxon>
        <taxon>Embryophyta</taxon>
        <taxon>Tracheophyta</taxon>
        <taxon>Spermatophyta</taxon>
        <taxon>Magnoliopsida</taxon>
        <taxon>eudicotyledons</taxon>
        <taxon>Gunneridae</taxon>
        <taxon>Pentapetalae</taxon>
        <taxon>rosids</taxon>
        <taxon>fabids</taxon>
        <taxon>Fabales</taxon>
        <taxon>Fabaceae</taxon>
        <taxon>Papilionoideae</taxon>
        <taxon>50 kb inversion clade</taxon>
        <taxon>NPAAA clade</taxon>
        <taxon>Hologalegina</taxon>
        <taxon>IRL clade</taxon>
        <taxon>Trifolieae</taxon>
        <taxon>Trifolium</taxon>
    </lineage>
</organism>
<feature type="non-terminal residue" evidence="12">
    <location>
        <position position="93"/>
    </location>
</feature>
<reference evidence="12 13" key="1">
    <citation type="journal article" date="2018" name="Front. Plant Sci.">
        <title>Red Clover (Trifolium pratense) and Zigzag Clover (T. medium) - A Picture of Genomic Similarities and Differences.</title>
        <authorList>
            <person name="Dluhosova J."/>
            <person name="Istvanek J."/>
            <person name="Nedelnik J."/>
            <person name="Repkova J."/>
        </authorList>
    </citation>
    <scope>NUCLEOTIDE SEQUENCE [LARGE SCALE GENOMIC DNA]</scope>
    <source>
        <strain evidence="13">cv. 10/8</strain>
        <tissue evidence="12">Leaf</tissue>
    </source>
</reference>
<evidence type="ECO:0000256" key="9">
    <source>
        <dbReference type="ARBA" id="ARBA00023004"/>
    </source>
</evidence>
<dbReference type="Pfam" id="PF00067">
    <property type="entry name" value="p450"/>
    <property type="match status" value="1"/>
</dbReference>
<evidence type="ECO:0000256" key="11">
    <source>
        <dbReference type="ARBA" id="ARBA00023136"/>
    </source>
</evidence>
<evidence type="ECO:0000313" key="12">
    <source>
        <dbReference type="EMBL" id="MCI26667.1"/>
    </source>
</evidence>
<evidence type="ECO:0000256" key="10">
    <source>
        <dbReference type="ARBA" id="ARBA00023033"/>
    </source>
</evidence>
<comment type="caution">
    <text evidence="12">The sequence shown here is derived from an EMBL/GenBank/DDBJ whole genome shotgun (WGS) entry which is preliminary data.</text>
</comment>
<keyword evidence="10" id="KW-0503">Monooxygenase</keyword>
<dbReference type="GO" id="GO:0016705">
    <property type="term" value="F:oxidoreductase activity, acting on paired donors, with incorporation or reduction of molecular oxygen"/>
    <property type="evidence" value="ECO:0007669"/>
    <property type="project" value="InterPro"/>
</dbReference>
<comment type="similarity">
    <text evidence="3">Belongs to the cytochrome P450 family.</text>
</comment>
<keyword evidence="7" id="KW-1133">Transmembrane helix</keyword>
<dbReference type="PANTHER" id="PTHR47953:SF19">
    <property type="entry name" value="OS06G0641600 PROTEIN"/>
    <property type="match status" value="1"/>
</dbReference>
<evidence type="ECO:0000256" key="8">
    <source>
        <dbReference type="ARBA" id="ARBA00023002"/>
    </source>
</evidence>
<keyword evidence="13" id="KW-1185">Reference proteome</keyword>
<protein>
    <submittedName>
        <fullName evidence="12">Cytochrome P450 71D11-like</fullName>
    </submittedName>
</protein>
<dbReference type="GO" id="GO:0016020">
    <property type="term" value="C:membrane"/>
    <property type="evidence" value="ECO:0007669"/>
    <property type="project" value="UniProtKB-SubCell"/>
</dbReference>